<dbReference type="PANTHER" id="PTHR19338:SF59">
    <property type="entry name" value="OS10G0162832 PROTEIN"/>
    <property type="match status" value="1"/>
</dbReference>
<evidence type="ECO:0000313" key="3">
    <source>
        <dbReference type="Proteomes" id="UP000195402"/>
    </source>
</evidence>
<keyword evidence="3" id="KW-1185">Reference proteome</keyword>
<dbReference type="Proteomes" id="UP000195402">
    <property type="component" value="Unassembled WGS sequence"/>
</dbReference>
<organism evidence="2 3">
    <name type="scientific">Macleaya cordata</name>
    <name type="common">Five-seeded plume-poppy</name>
    <name type="synonym">Bocconia cordata</name>
    <dbReference type="NCBI Taxonomy" id="56857"/>
    <lineage>
        <taxon>Eukaryota</taxon>
        <taxon>Viridiplantae</taxon>
        <taxon>Streptophyta</taxon>
        <taxon>Embryophyta</taxon>
        <taxon>Tracheophyta</taxon>
        <taxon>Spermatophyta</taxon>
        <taxon>Magnoliopsida</taxon>
        <taxon>Ranunculales</taxon>
        <taxon>Papaveraceae</taxon>
        <taxon>Papaveroideae</taxon>
        <taxon>Macleaya</taxon>
    </lineage>
</organism>
<reference evidence="2 3" key="1">
    <citation type="journal article" date="2017" name="Mol. Plant">
        <title>The Genome of Medicinal Plant Macleaya cordata Provides New Insights into Benzylisoquinoline Alkaloids Metabolism.</title>
        <authorList>
            <person name="Liu X."/>
            <person name="Liu Y."/>
            <person name="Huang P."/>
            <person name="Ma Y."/>
            <person name="Qing Z."/>
            <person name="Tang Q."/>
            <person name="Cao H."/>
            <person name="Cheng P."/>
            <person name="Zheng Y."/>
            <person name="Yuan Z."/>
            <person name="Zhou Y."/>
            <person name="Liu J."/>
            <person name="Tang Z."/>
            <person name="Zhuo Y."/>
            <person name="Zhang Y."/>
            <person name="Yu L."/>
            <person name="Huang J."/>
            <person name="Yang P."/>
            <person name="Peng Q."/>
            <person name="Zhang J."/>
            <person name="Jiang W."/>
            <person name="Zhang Z."/>
            <person name="Lin K."/>
            <person name="Ro D.K."/>
            <person name="Chen X."/>
            <person name="Xiong X."/>
            <person name="Shang Y."/>
            <person name="Huang S."/>
            <person name="Zeng J."/>
        </authorList>
    </citation>
    <scope>NUCLEOTIDE SEQUENCE [LARGE SCALE GENOMIC DNA]</scope>
    <source>
        <strain evidence="3">cv. BLH2017</strain>
        <tissue evidence="2">Root</tissue>
    </source>
</reference>
<evidence type="ECO:0000313" key="2">
    <source>
        <dbReference type="EMBL" id="OVA11975.1"/>
    </source>
</evidence>
<dbReference type="EMBL" id="MVGT01001452">
    <property type="protein sequence ID" value="OVA11975.1"/>
    <property type="molecule type" value="Genomic_DNA"/>
</dbReference>
<gene>
    <name evidence="2" type="ORF">BVC80_8767g10</name>
</gene>
<dbReference type="STRING" id="56857.A0A200QNH6"/>
<dbReference type="OMA" id="HLERIRC"/>
<dbReference type="InParanoid" id="A0A200QNH6"/>
<dbReference type="InterPro" id="IPR027417">
    <property type="entry name" value="P-loop_NTPase"/>
</dbReference>
<proteinExistence type="predicted"/>
<dbReference type="GO" id="GO:0043531">
    <property type="term" value="F:ADP binding"/>
    <property type="evidence" value="ECO:0007669"/>
    <property type="project" value="InterPro"/>
</dbReference>
<comment type="caution">
    <text evidence="2">The sequence shown here is derived from an EMBL/GenBank/DDBJ whole genome shotgun (WGS) entry which is preliminary data.</text>
</comment>
<evidence type="ECO:0000259" key="1">
    <source>
        <dbReference type="Pfam" id="PF00931"/>
    </source>
</evidence>
<accession>A0A200QNH6</accession>
<name>A0A200QNH6_MACCD</name>
<dbReference type="OrthoDB" id="912492at2759"/>
<feature type="domain" description="NB-ARC" evidence="1">
    <location>
        <begin position="1"/>
        <end position="97"/>
    </location>
</feature>
<dbReference type="Gene3D" id="3.40.50.300">
    <property type="entry name" value="P-loop containing nucleotide triphosphate hydrolases"/>
    <property type="match status" value="1"/>
</dbReference>
<dbReference type="PANTHER" id="PTHR19338">
    <property type="entry name" value="TRANSLOCASE OF INNER MITOCHONDRIAL MEMBRANE 13 HOMOLOG"/>
    <property type="match status" value="1"/>
</dbReference>
<protein>
    <submittedName>
        <fullName evidence="2">NB-ARC</fullName>
    </submittedName>
</protein>
<dbReference type="SUPFAM" id="SSF52540">
    <property type="entry name" value="P-loop containing nucleoside triphosphate hydrolases"/>
    <property type="match status" value="1"/>
</dbReference>
<dbReference type="Pfam" id="PF00931">
    <property type="entry name" value="NB-ARC"/>
    <property type="match status" value="1"/>
</dbReference>
<dbReference type="AlphaFoldDB" id="A0A200QNH6"/>
<dbReference type="InterPro" id="IPR002182">
    <property type="entry name" value="NB-ARC"/>
</dbReference>
<sequence>MGGLGKTSLAKKLYNHYKVQSHFYCCAWVSVSQEYKTEDLLRRIIKSVIKTPSEDDLKKMEMRLTMDDLEGWLYYLLGSRRYLVVIDDVWDLEAWRKPSRTKTMEVEYC</sequence>